<feature type="domain" description="O-methyltransferase C-terminal" evidence="5">
    <location>
        <begin position="140"/>
        <end position="180"/>
    </location>
</feature>
<feature type="domain" description="O-methyltransferase dimerisation" evidence="6">
    <location>
        <begin position="30"/>
        <end position="116"/>
    </location>
</feature>
<dbReference type="Gene3D" id="3.40.50.150">
    <property type="entry name" value="Vaccinia Virus protein VP39"/>
    <property type="match status" value="1"/>
</dbReference>
<dbReference type="InterPro" id="IPR029063">
    <property type="entry name" value="SAM-dependent_MTases_sf"/>
</dbReference>
<keyword evidence="8" id="KW-1185">Reference proteome</keyword>
<sequence>MGSINDLMQLTSAEDEEARMYAMQLVMISGLPTTLKAAIELELLEIIVNGGPGGELSLADIAAQLPTENLQAADMVDRILRLLAAYRFVSCTIETNADGRLLRKCGAAPVCKHFTKNEDGVSMAALCLLCQDKVVMDLRYYLKDAVLEGGICFDKAHGMSTFEYNGTDPRFNRLFNEQHGESLHHPHEEATPSLLQLRRQQGARRHRRAPPLWSPPDTLTSRASTMTFPMSSPRSLLYQRRSKTISPIESQVSNIFIPKDFL</sequence>
<keyword evidence="2" id="KW-0808">Transferase</keyword>
<dbReference type="GO" id="GO:0046983">
    <property type="term" value="F:protein dimerization activity"/>
    <property type="evidence" value="ECO:0007669"/>
    <property type="project" value="InterPro"/>
</dbReference>
<dbReference type="FunFam" id="1.10.10.10:FF:000357">
    <property type="entry name" value="Caffeic acid 3-O-methyltransferase"/>
    <property type="match status" value="1"/>
</dbReference>
<dbReference type="PANTHER" id="PTHR11746">
    <property type="entry name" value="O-METHYLTRANSFERASE"/>
    <property type="match status" value="1"/>
</dbReference>
<evidence type="ECO:0000259" key="5">
    <source>
        <dbReference type="Pfam" id="PF00891"/>
    </source>
</evidence>
<evidence type="ECO:0000256" key="1">
    <source>
        <dbReference type="ARBA" id="ARBA00022603"/>
    </source>
</evidence>
<name>A0A804HN79_MUSAM</name>
<dbReference type="Gene3D" id="1.10.10.10">
    <property type="entry name" value="Winged helix-like DNA-binding domain superfamily/Winged helix DNA-binding domain"/>
    <property type="match status" value="1"/>
</dbReference>
<evidence type="ECO:0000259" key="6">
    <source>
        <dbReference type="Pfam" id="PF08100"/>
    </source>
</evidence>
<dbReference type="InterPro" id="IPR001077">
    <property type="entry name" value="COMT_C"/>
</dbReference>
<proteinExistence type="predicted"/>
<evidence type="ECO:0000256" key="3">
    <source>
        <dbReference type="ARBA" id="ARBA00022691"/>
    </source>
</evidence>
<dbReference type="Proteomes" id="UP000012960">
    <property type="component" value="Unplaced"/>
</dbReference>
<feature type="region of interest" description="Disordered" evidence="4">
    <location>
        <begin position="200"/>
        <end position="226"/>
    </location>
</feature>
<dbReference type="InterPro" id="IPR012967">
    <property type="entry name" value="COMT_dimerisation"/>
</dbReference>
<dbReference type="AlphaFoldDB" id="A0A804HN79"/>
<dbReference type="SUPFAM" id="SSF46785">
    <property type="entry name" value="Winged helix' DNA-binding domain"/>
    <property type="match status" value="1"/>
</dbReference>
<dbReference type="InterPro" id="IPR036388">
    <property type="entry name" value="WH-like_DNA-bd_sf"/>
</dbReference>
<dbReference type="GO" id="GO:0008171">
    <property type="term" value="F:O-methyltransferase activity"/>
    <property type="evidence" value="ECO:0007669"/>
    <property type="project" value="InterPro"/>
</dbReference>
<dbReference type="SUPFAM" id="SSF53335">
    <property type="entry name" value="S-adenosyl-L-methionine-dependent methyltransferases"/>
    <property type="match status" value="1"/>
</dbReference>
<dbReference type="InParanoid" id="A0A804HN79"/>
<dbReference type="InterPro" id="IPR016461">
    <property type="entry name" value="COMT-like"/>
</dbReference>
<dbReference type="EnsemblPlants" id="Ma00_t04270.1">
    <property type="protein sequence ID" value="Ma00_p04270.1"/>
    <property type="gene ID" value="Ma00_g04270"/>
</dbReference>
<accession>A0A804HN79</accession>
<keyword evidence="3" id="KW-0949">S-adenosyl-L-methionine</keyword>
<evidence type="ECO:0008006" key="9">
    <source>
        <dbReference type="Google" id="ProtNLM"/>
    </source>
</evidence>
<keyword evidence="1" id="KW-0489">Methyltransferase</keyword>
<dbReference type="Pfam" id="PF00891">
    <property type="entry name" value="Methyltransf_2"/>
    <property type="match status" value="1"/>
</dbReference>
<dbReference type="Pfam" id="PF08100">
    <property type="entry name" value="Dimerisation"/>
    <property type="match status" value="1"/>
</dbReference>
<protein>
    <recommendedName>
        <fullName evidence="9">Plant methyltransferase dimerisation domain-containing protein</fullName>
    </recommendedName>
</protein>
<reference evidence="7" key="1">
    <citation type="submission" date="2021-05" db="UniProtKB">
        <authorList>
            <consortium name="EnsemblPlants"/>
        </authorList>
    </citation>
    <scope>IDENTIFICATION</scope>
    <source>
        <strain evidence="7">subsp. malaccensis</strain>
    </source>
</reference>
<evidence type="ECO:0000313" key="7">
    <source>
        <dbReference type="EnsemblPlants" id="Ma00_p04270.1"/>
    </source>
</evidence>
<evidence type="ECO:0000256" key="2">
    <source>
        <dbReference type="ARBA" id="ARBA00022679"/>
    </source>
</evidence>
<feature type="compositionally biased region" description="Polar residues" evidence="4">
    <location>
        <begin position="217"/>
        <end position="226"/>
    </location>
</feature>
<dbReference type="Gramene" id="Ma00_t04270.1">
    <property type="protein sequence ID" value="Ma00_p04270.1"/>
    <property type="gene ID" value="Ma00_g04270"/>
</dbReference>
<evidence type="ECO:0000313" key="8">
    <source>
        <dbReference type="Proteomes" id="UP000012960"/>
    </source>
</evidence>
<evidence type="ECO:0000256" key="4">
    <source>
        <dbReference type="SAM" id="MobiDB-lite"/>
    </source>
</evidence>
<dbReference type="InterPro" id="IPR036390">
    <property type="entry name" value="WH_DNA-bd_sf"/>
</dbReference>
<organism evidence="7 8">
    <name type="scientific">Musa acuminata subsp. malaccensis</name>
    <name type="common">Wild banana</name>
    <name type="synonym">Musa malaccensis</name>
    <dbReference type="NCBI Taxonomy" id="214687"/>
    <lineage>
        <taxon>Eukaryota</taxon>
        <taxon>Viridiplantae</taxon>
        <taxon>Streptophyta</taxon>
        <taxon>Embryophyta</taxon>
        <taxon>Tracheophyta</taxon>
        <taxon>Spermatophyta</taxon>
        <taxon>Magnoliopsida</taxon>
        <taxon>Liliopsida</taxon>
        <taxon>Zingiberales</taxon>
        <taxon>Musaceae</taxon>
        <taxon>Musa</taxon>
    </lineage>
</organism>
<dbReference type="GO" id="GO:0032259">
    <property type="term" value="P:methylation"/>
    <property type="evidence" value="ECO:0007669"/>
    <property type="project" value="UniProtKB-KW"/>
</dbReference>